<dbReference type="Gene3D" id="3.80.10.10">
    <property type="entry name" value="Ribonuclease Inhibitor"/>
    <property type="match status" value="1"/>
</dbReference>
<dbReference type="InterPro" id="IPR032675">
    <property type="entry name" value="LRR_dom_sf"/>
</dbReference>
<dbReference type="EMBL" id="DF836347">
    <property type="protein sequence ID" value="GAN04249.1"/>
    <property type="molecule type" value="Genomic_DNA"/>
</dbReference>
<dbReference type="Gene3D" id="1.20.1280.50">
    <property type="match status" value="1"/>
</dbReference>
<name>A0A0C9MA96_9FUNG</name>
<dbReference type="SUPFAM" id="SSF81383">
    <property type="entry name" value="F-box domain"/>
    <property type="match status" value="1"/>
</dbReference>
<dbReference type="PROSITE" id="PS50181">
    <property type="entry name" value="FBOX"/>
    <property type="match status" value="1"/>
</dbReference>
<dbReference type="InterPro" id="IPR036047">
    <property type="entry name" value="F-box-like_dom_sf"/>
</dbReference>
<proteinExistence type="predicted"/>
<feature type="domain" description="F-box" evidence="1">
    <location>
        <begin position="1"/>
        <end position="45"/>
    </location>
</feature>
<evidence type="ECO:0000313" key="3">
    <source>
        <dbReference type="Proteomes" id="UP000053815"/>
    </source>
</evidence>
<dbReference type="InterPro" id="IPR001810">
    <property type="entry name" value="F-box_dom"/>
</dbReference>
<sequence length="613" mass="71829">MDLIPADILREVTKYLRFEDKLECTLVCRNWYIAITFHGLLYHKLELFEGHNLKNAVTIFKRPGNEELIQAVEELEIYFPCDDINLIAAFSNLKKLTSGFVTYSEFDFMEVDRICDMTAYERSVQKLNRLEYIVEDNLHYPFVMPILKSPHKPVYLKHISYAFYNYAFTQKEIQAAAVFNYDAKLRPMIPLLKNAPNLTFLELKRLYITPIDLEEIHDQYAPNLTTLKLTDVFAGFDANVIQMLTKKYFPHTQRTKQITIKRLALRIKSFTLEFDQSMNGMQSNMNAKHNSKNLWLKYVATKYPNLTELAINITEIHESYLLKGVFDKLWMSCLSRLTHLTSYDMKFCQLSGPLLKAMDKSNIRLKKLSVYVHEKTIDIQIKGLRETAQRHTVKQLDIYTKGNVTLEGKMGCGILLLLPLFSGLKKLKMFKESLNRREGYEHRIIPHLLSRAPHLEHLLVLFANINRATEQNLIVPKHNNLKYLELKHFYCDSAEQLREFSQTMNQHVFGKCPQLVKFATDLCPPEDRSTRDPFIWELVFNCNPHLTTVKIMYQISQSIFHIVLPHGPVLNRWCKQAFCYDKLRPICEPPKCTWHIRIFIPHSILLNKKKVVL</sequence>
<dbReference type="AlphaFoldDB" id="A0A0C9MA96"/>
<dbReference type="SMART" id="SM00256">
    <property type="entry name" value="FBOX"/>
    <property type="match status" value="1"/>
</dbReference>
<organism evidence="2">
    <name type="scientific">Mucor ambiguus</name>
    <dbReference type="NCBI Taxonomy" id="91626"/>
    <lineage>
        <taxon>Eukaryota</taxon>
        <taxon>Fungi</taxon>
        <taxon>Fungi incertae sedis</taxon>
        <taxon>Mucoromycota</taxon>
        <taxon>Mucoromycotina</taxon>
        <taxon>Mucoromycetes</taxon>
        <taxon>Mucorales</taxon>
        <taxon>Mucorineae</taxon>
        <taxon>Mucoraceae</taxon>
        <taxon>Mucor</taxon>
    </lineage>
</organism>
<gene>
    <name evidence="2" type="ORF">MAM1_0058d03709</name>
</gene>
<dbReference type="OrthoDB" id="2241663at2759"/>
<keyword evidence="3" id="KW-1185">Reference proteome</keyword>
<dbReference type="Pfam" id="PF00646">
    <property type="entry name" value="F-box"/>
    <property type="match status" value="1"/>
</dbReference>
<reference evidence="2" key="1">
    <citation type="submission" date="2014-09" db="EMBL/GenBank/DDBJ databases">
        <title>Draft genome sequence of an oleaginous Mucoromycotina fungus Mucor ambiguus NBRC6742.</title>
        <authorList>
            <person name="Takeda I."/>
            <person name="Yamane N."/>
            <person name="Morita T."/>
            <person name="Tamano K."/>
            <person name="Machida M."/>
            <person name="Baker S."/>
            <person name="Koike H."/>
        </authorList>
    </citation>
    <scope>NUCLEOTIDE SEQUENCE</scope>
    <source>
        <strain evidence="2">NBRC 6742</strain>
    </source>
</reference>
<dbReference type="Proteomes" id="UP000053815">
    <property type="component" value="Unassembled WGS sequence"/>
</dbReference>
<dbReference type="SUPFAM" id="SSF52047">
    <property type="entry name" value="RNI-like"/>
    <property type="match status" value="1"/>
</dbReference>
<protein>
    <recommendedName>
        <fullName evidence="1">F-box domain-containing protein</fullName>
    </recommendedName>
</protein>
<evidence type="ECO:0000259" key="1">
    <source>
        <dbReference type="PROSITE" id="PS50181"/>
    </source>
</evidence>
<accession>A0A0C9MA96</accession>
<evidence type="ECO:0000313" key="2">
    <source>
        <dbReference type="EMBL" id="GAN04249.1"/>
    </source>
</evidence>